<evidence type="ECO:0000256" key="1">
    <source>
        <dbReference type="SAM" id="Phobius"/>
    </source>
</evidence>
<feature type="transmembrane region" description="Helical" evidence="1">
    <location>
        <begin position="120"/>
        <end position="144"/>
    </location>
</feature>
<dbReference type="AlphaFoldDB" id="A0A6B7PWN9"/>
<reference evidence="2" key="1">
    <citation type="submission" date="2019-08" db="EMBL/GenBank/DDBJ databases">
        <authorList>
            <person name="Zhou D."/>
            <person name="Chen F."/>
        </authorList>
    </citation>
    <scope>NUCLEOTIDE SEQUENCE</scope>
    <source>
        <strain evidence="2">150716811</strain>
        <plasmid evidence="2">p716811-VIM</plasmid>
    </source>
</reference>
<keyword evidence="1" id="KW-0472">Membrane</keyword>
<protein>
    <submittedName>
        <fullName evidence="2">Uncharacterized protein</fullName>
    </submittedName>
</protein>
<dbReference type="EMBL" id="MN310372">
    <property type="protein sequence ID" value="QFX76626.1"/>
    <property type="molecule type" value="Genomic_DNA"/>
</dbReference>
<sequence length="146" mass="15228">MKQITPAENLVVGSTPFPGGPGYEGPLTLTSVDDVRGLFEGLCAVVSILELGAAANAAFAVIPSVLELLKHVCGDDPRFARVSCNLNVVDRLDMIDCSIYRTKVPAPTKMGLREVMSVRILGVPLVVVLTVVAGAFGGLIGHVLTG</sequence>
<keyword evidence="1" id="KW-1133">Transmembrane helix</keyword>
<organism evidence="2">
    <name type="scientific">Pseudomonas putida</name>
    <name type="common">Arthrobacter siderocapsulatus</name>
    <dbReference type="NCBI Taxonomy" id="303"/>
    <lineage>
        <taxon>Bacteria</taxon>
        <taxon>Pseudomonadati</taxon>
        <taxon>Pseudomonadota</taxon>
        <taxon>Gammaproteobacteria</taxon>
        <taxon>Pseudomonadales</taxon>
        <taxon>Pseudomonadaceae</taxon>
        <taxon>Pseudomonas</taxon>
    </lineage>
</organism>
<geneLocation type="plasmid" evidence="2">
    <name>p716811-VIM</name>
</geneLocation>
<proteinExistence type="predicted"/>
<keyword evidence="1" id="KW-0812">Transmembrane</keyword>
<keyword evidence="2" id="KW-0614">Plasmid</keyword>
<name>A0A6B7PWN9_PSEPU</name>
<dbReference type="RefSeq" id="WP_060514659.1">
    <property type="nucleotide sequence ID" value="NZ_JALKHN010000002.1"/>
</dbReference>
<evidence type="ECO:0000313" key="2">
    <source>
        <dbReference type="EMBL" id="QFX76626.1"/>
    </source>
</evidence>
<accession>A0A6B7PWN9</accession>